<organism evidence="2 3">
    <name type="scientific">Giardia intestinalis (strain P15)</name>
    <name type="common">Giardia lamblia</name>
    <dbReference type="NCBI Taxonomy" id="658858"/>
    <lineage>
        <taxon>Eukaryota</taxon>
        <taxon>Metamonada</taxon>
        <taxon>Diplomonadida</taxon>
        <taxon>Hexamitidae</taxon>
        <taxon>Giardiinae</taxon>
        <taxon>Giardia</taxon>
    </lineage>
</organism>
<dbReference type="VEuPathDB" id="GiardiaDB:GLP15_1339"/>
<evidence type="ECO:0000313" key="3">
    <source>
        <dbReference type="Proteomes" id="UP000008974"/>
    </source>
</evidence>
<gene>
    <name evidence="2" type="ORF">GLP15_1339</name>
</gene>
<feature type="region of interest" description="Disordered" evidence="1">
    <location>
        <begin position="398"/>
        <end position="444"/>
    </location>
</feature>
<proteinExistence type="predicted"/>
<sequence length="801" mass="89593">MSWTAFEQGSALSEAYQAPASFMELTRPKFKSYQPLPPSSRRFSDGMLLAPFQTEMSRDTRHTELSNELTDLLRLVTARPGAIPKLVHARYQEKPWLSSAPPAVPEAIRAPPIEETNLALSVSTVPIVTPQFLQFKAMSPKRLRSSQHKRERADKSSNSPTSTLKELEDRIRQLEADRDAITLKYQNRLQHERHQLNCDVTDTQKTAVIASQQEPQPQQPTVATTHLTTSQQEELRLMSQHAWNPQQFWDTAKPLIAQDVDFSPTPEAESVVLASKGVTPPLTHDVHCHLTKQFLVSDEHSALGLSLGSKPVSPREFKRQQGRQAVPNIDIRTHRSRVPRPRDPQDVYTDVTVHTTPLYPQPVTYSTMQEQKSVHSQADTLTYDESHLLFASWSNRNRQREDSVNDNASGMVSSPVSRLSPAQTDAKEKRKRRKKLPVERATTPSVDALEDAQKSLEQMYRNKLRPVNEPKKPSVNHTVPVYSEFVEMEPQEQPQVLTHLKKTVTPRLLDATEIYNQYAPVNTPEQDQRMAKTLTQRHDFIPIISSALFEDGDAIQMKPAAQESQRGSVPYGKVATASSVLGTSGLIGQSTHTQFLAKSILDKNVLVGSTCYLVERSISHSDHHSDCIVPQPVQAGIDNIEEALTESVIDITKDESPIFSGATMRMDAGRGKQTKLLTRKQVVIDSNYRQTKKPRSRSRVMFAGIDMSEPGSALSSSPQVQRELILTTAQPKIAAHVTRRLEPNEDNFQRAIAIPDAMAASTSEVSRIELLGPVPLTTSLNSQLLTDDVGVHNYTLLLESH</sequence>
<comment type="caution">
    <text evidence="2">The sequence shown here is derived from an EMBL/GenBank/DDBJ whole genome shotgun (WGS) entry which is preliminary data.</text>
</comment>
<evidence type="ECO:0000313" key="2">
    <source>
        <dbReference type="EMBL" id="EFO61310.1"/>
    </source>
</evidence>
<dbReference type="OMA" id="IRAPPIE"/>
<feature type="compositionally biased region" description="Polar residues" evidence="1">
    <location>
        <begin position="405"/>
        <end position="423"/>
    </location>
</feature>
<reference evidence="2 3" key="1">
    <citation type="journal article" date="2010" name="BMC Genomics">
        <title>Genome analysis and comparative genomics of a Giardia intestinalis assemblage E isolate.</title>
        <authorList>
            <person name="Jerlstrom-Hultqvist J."/>
            <person name="Franzen O."/>
            <person name="Ankarklev J."/>
            <person name="Xu F."/>
            <person name="Nohynkova E."/>
            <person name="Andersson J.O."/>
            <person name="Svard S.G."/>
            <person name="Andersson B."/>
        </authorList>
    </citation>
    <scope>NUCLEOTIDE SEQUENCE [LARGE SCALE GENOMIC DNA]</scope>
    <source>
        <strain evidence="2 3">P15</strain>
    </source>
</reference>
<feature type="compositionally biased region" description="Basic residues" evidence="1">
    <location>
        <begin position="139"/>
        <end position="150"/>
    </location>
</feature>
<name>E1F866_GIAIA</name>
<evidence type="ECO:0000256" key="1">
    <source>
        <dbReference type="SAM" id="MobiDB-lite"/>
    </source>
</evidence>
<feature type="region of interest" description="Disordered" evidence="1">
    <location>
        <begin position="139"/>
        <end position="165"/>
    </location>
</feature>
<protein>
    <submittedName>
        <fullName evidence="2">Uncharacterized protein</fullName>
    </submittedName>
</protein>
<dbReference type="EMBL" id="ACVC01000232">
    <property type="protein sequence ID" value="EFO61310.1"/>
    <property type="molecule type" value="Genomic_DNA"/>
</dbReference>
<dbReference type="AlphaFoldDB" id="E1F866"/>
<dbReference type="OrthoDB" id="10254802at2759"/>
<accession>E1F866</accession>
<dbReference type="Proteomes" id="UP000008974">
    <property type="component" value="Unassembled WGS sequence"/>
</dbReference>